<dbReference type="InterPro" id="IPR015943">
    <property type="entry name" value="WD40/YVTN_repeat-like_dom_sf"/>
</dbReference>
<dbReference type="EMBL" id="CANHGI010000001">
    <property type="protein sequence ID" value="CAI5439806.1"/>
    <property type="molecule type" value="Genomic_DNA"/>
</dbReference>
<comment type="caution">
    <text evidence="2">The sequence shown here is derived from an EMBL/GenBank/DDBJ whole genome shotgun (WGS) entry which is preliminary data.</text>
</comment>
<name>A0A9P1MUZ6_9PELO</name>
<dbReference type="InterPro" id="IPR036322">
    <property type="entry name" value="WD40_repeat_dom_sf"/>
</dbReference>
<evidence type="ECO:0000256" key="1">
    <source>
        <dbReference type="SAM" id="MobiDB-lite"/>
    </source>
</evidence>
<reference evidence="2" key="1">
    <citation type="submission" date="2022-11" db="EMBL/GenBank/DDBJ databases">
        <authorList>
            <person name="Kikuchi T."/>
        </authorList>
    </citation>
    <scope>NUCLEOTIDE SEQUENCE</scope>
    <source>
        <strain evidence="2">PS1010</strain>
    </source>
</reference>
<dbReference type="Proteomes" id="UP001152747">
    <property type="component" value="Unassembled WGS sequence"/>
</dbReference>
<dbReference type="AlphaFoldDB" id="A0A9P1MUZ6"/>
<protein>
    <submittedName>
        <fullName evidence="2">Uncharacterized protein</fullName>
    </submittedName>
</protein>
<evidence type="ECO:0000313" key="2">
    <source>
        <dbReference type="EMBL" id="CAI5439806.1"/>
    </source>
</evidence>
<gene>
    <name evidence="2" type="ORF">CAMP_LOCUS2443</name>
</gene>
<dbReference type="Gene3D" id="2.130.10.10">
    <property type="entry name" value="YVTN repeat-like/Quinoprotein amine dehydrogenase"/>
    <property type="match status" value="1"/>
</dbReference>
<organism evidence="2 3">
    <name type="scientific">Caenorhabditis angaria</name>
    <dbReference type="NCBI Taxonomy" id="860376"/>
    <lineage>
        <taxon>Eukaryota</taxon>
        <taxon>Metazoa</taxon>
        <taxon>Ecdysozoa</taxon>
        <taxon>Nematoda</taxon>
        <taxon>Chromadorea</taxon>
        <taxon>Rhabditida</taxon>
        <taxon>Rhabditina</taxon>
        <taxon>Rhabditomorpha</taxon>
        <taxon>Rhabditoidea</taxon>
        <taxon>Rhabditidae</taxon>
        <taxon>Peloderinae</taxon>
        <taxon>Caenorhabditis</taxon>
    </lineage>
</organism>
<sequence length="287" mass="30887">MDDVTLQSFAWRRRMAAEMLAPISKAQKSQQTDTIVTRHAETMAKFQAESASQTENDVEKSSAAEKEHLRISESVLALILDFINDSSEVNYDRLLEFHKFDKVAIETVHSYKIETRNENLIHMLSFPASRKTLLLFGGSQHQTFCTHQPRAFLSSSASASASASNLSLPLAVCATTAITTSSSSTQFVLGDISGQISVYSSSGELKIGAKMVQDGAVTCLAWSPRHGVLVAGDEGSVQLLNAAKLVKPGGGDVEKVGGVKLVVADLPRTIRKSSTSGRPLAIVSMMV</sequence>
<dbReference type="OrthoDB" id="5846296at2759"/>
<accession>A0A9P1MUZ6</accession>
<dbReference type="SUPFAM" id="SSF50978">
    <property type="entry name" value="WD40 repeat-like"/>
    <property type="match status" value="1"/>
</dbReference>
<proteinExistence type="predicted"/>
<feature type="region of interest" description="Disordered" evidence="1">
    <location>
        <begin position="46"/>
        <end position="65"/>
    </location>
</feature>
<evidence type="ECO:0000313" key="3">
    <source>
        <dbReference type="Proteomes" id="UP001152747"/>
    </source>
</evidence>
<keyword evidence="3" id="KW-1185">Reference proteome</keyword>